<dbReference type="PANTHER" id="PTHR13147:SF5">
    <property type="entry name" value="FOUR-JOINTED BOX PROTEIN 1"/>
    <property type="match status" value="1"/>
</dbReference>
<dbReference type="PRINTS" id="PR02072">
    <property type="entry name" value="4JOINTEDBOX1"/>
</dbReference>
<organism evidence="2 4">
    <name type="scientific">Limulus polyphemus</name>
    <name type="common">Atlantic horseshoe crab</name>
    <dbReference type="NCBI Taxonomy" id="6850"/>
    <lineage>
        <taxon>Eukaryota</taxon>
        <taxon>Metazoa</taxon>
        <taxon>Ecdysozoa</taxon>
        <taxon>Arthropoda</taxon>
        <taxon>Chelicerata</taxon>
        <taxon>Merostomata</taxon>
        <taxon>Xiphosura</taxon>
        <taxon>Limulidae</taxon>
        <taxon>Limulus</taxon>
    </lineage>
</organism>
<evidence type="ECO:0000313" key="4">
    <source>
        <dbReference type="RefSeq" id="XP_022244950.1"/>
    </source>
</evidence>
<evidence type="ECO:0000313" key="3">
    <source>
        <dbReference type="RefSeq" id="XP_013777441.2"/>
    </source>
</evidence>
<accession>A0ABM1SMU4</accession>
<keyword evidence="1" id="KW-1133">Transmembrane helix</keyword>
<reference evidence="3 4" key="1">
    <citation type="submission" date="2025-05" db="UniProtKB">
        <authorList>
            <consortium name="RefSeq"/>
        </authorList>
    </citation>
    <scope>IDENTIFICATION</scope>
    <source>
        <tissue evidence="3 4">Muscle</tissue>
    </source>
</reference>
<dbReference type="RefSeq" id="XP_022244950.1">
    <property type="nucleotide sequence ID" value="XM_022389242.1"/>
</dbReference>
<gene>
    <name evidence="3 4" type="primary">LOC106462103</name>
</gene>
<dbReference type="PANTHER" id="PTHR13147">
    <property type="entry name" value="FOUR-JOINTED BOX PROTEIN 1"/>
    <property type="match status" value="1"/>
</dbReference>
<evidence type="ECO:0000313" key="2">
    <source>
        <dbReference type="Proteomes" id="UP000694941"/>
    </source>
</evidence>
<keyword evidence="2" id="KW-1185">Reference proteome</keyword>
<evidence type="ECO:0000256" key="1">
    <source>
        <dbReference type="SAM" id="Phobius"/>
    </source>
</evidence>
<proteinExistence type="predicted"/>
<feature type="transmembrane region" description="Helical" evidence="1">
    <location>
        <begin position="29"/>
        <end position="54"/>
    </location>
</feature>
<dbReference type="GeneID" id="106462103"/>
<sequence length="622" mass="70777">MCRRLKPHAVMRNTSGTPNIGVRRWTRSVCLASAGIAFTIGMLLGVFLPVYMFVSSPISGVTVSRKVGRQRSTVDRLTQNQSVTQAPFFVVVPSPAVDPQNFGVRKESENRIGEFGKEEQPSQEGSYLPLEQNRLTLTNDFLQQGHVSDNGKSTPTIYFAYTDSSEFYQKNKNRSVYFPKRTLKSENSGVTNVNLIEGFKEVLQTETSKVTSSLLAEGHYALGGRPVTTVPHARLLAAAKQRNIPWASVRMENKISLGSSIDGLPPTFAAPTFTSFPLPLQNLGYSRSVADPELRKITDIVSGIYWAEKLENLIPGGFSEGVDNWHRFVNKTKIVKISEGCGRMQNRLVTFDNGNKSCCRYRQNNDQIQGEIFSFYLSRLLNIENLPPSMLAVIRGQEWQWEHVLSQLHLAQWNVERPIVLTKFIDNLVPAFIPPAFRTKKRQLLPVAEDLSSKTLVELVELAQWSDLIVFDYLTANLDRVVNNMYNEQWNSEMMNSPTHNLAKHKQSGLLVFLDNESGLLHGYRLLDKYEHFHRSLLDSLCVFRRRTAQSIAALHKTKNIGELLKQSFFKYDPGMSDWLPFLPERSSKTLRKRIDTVYNQIRQCEERFNPVVDQPHFSIQR</sequence>
<keyword evidence="1" id="KW-0812">Transmembrane</keyword>
<protein>
    <submittedName>
        <fullName evidence="3">Uncharacterized protein LOC106462103 isoform X1</fullName>
    </submittedName>
    <submittedName>
        <fullName evidence="4">Uncharacterized protein LOC106462103 isoform X2</fullName>
    </submittedName>
</protein>
<name>A0ABM1SMU4_LIMPO</name>
<keyword evidence="1" id="KW-0472">Membrane</keyword>
<dbReference type="InterPro" id="IPR024868">
    <property type="entry name" value="FJX1/FJ"/>
</dbReference>
<dbReference type="RefSeq" id="XP_013777441.2">
    <property type="nucleotide sequence ID" value="XM_013921987.2"/>
</dbReference>
<dbReference type="Proteomes" id="UP000694941">
    <property type="component" value="Unplaced"/>
</dbReference>